<feature type="domain" description="SPOR" evidence="2">
    <location>
        <begin position="109"/>
        <end position="192"/>
    </location>
</feature>
<protein>
    <submittedName>
        <fullName evidence="3">Sporulation and cell division repeat domain containing protein</fullName>
    </submittedName>
</protein>
<dbReference type="InterPro" id="IPR007730">
    <property type="entry name" value="SPOR-like_dom"/>
</dbReference>
<dbReference type="EMBL" id="CP001614">
    <property type="protein sequence ID" value="ACR12135.1"/>
    <property type="molecule type" value="Genomic_DNA"/>
</dbReference>
<dbReference type="RefSeq" id="WP_015818247.1">
    <property type="nucleotide sequence ID" value="NC_012997.1"/>
</dbReference>
<dbReference type="PROSITE" id="PS51724">
    <property type="entry name" value="SPOR"/>
    <property type="match status" value="1"/>
</dbReference>
<accession>C5BRK8</accession>
<dbReference type="OrthoDB" id="8558195at2"/>
<dbReference type="Proteomes" id="UP000009080">
    <property type="component" value="Chromosome"/>
</dbReference>
<dbReference type="KEGG" id="ttu:TERTU_3590"/>
<name>C5BRK8_TERTT</name>
<sequence>MAQDYSRTRRSSNRRKSNEPRVPAWVWLFTGCVLGAFIMFLMRLSQLDPVQRIADSKTTSSSSAKVAKKESKPTQPKFDFYEVLKETRVSIPELTDKDNTVSSDEPPAQTDTYEYILQVASFKNVDDAEELRVQLLLLNLDARVERAEVRKGDTWNRVLVGPFESRSMLAKARSTLVSNHHEALVLKRMKAPAP</sequence>
<keyword evidence="1" id="KW-0472">Membrane</keyword>
<dbReference type="PANTHER" id="PTHR38687">
    <property type="entry name" value="CELL DIVISION PROTEIN DEDD-RELATED"/>
    <property type="match status" value="1"/>
</dbReference>
<keyword evidence="1" id="KW-1133">Transmembrane helix</keyword>
<feature type="transmembrane region" description="Helical" evidence="1">
    <location>
        <begin position="21"/>
        <end position="42"/>
    </location>
</feature>
<gene>
    <name evidence="3" type="ordered locus">TERTU_3590</name>
</gene>
<dbReference type="GO" id="GO:0032153">
    <property type="term" value="C:cell division site"/>
    <property type="evidence" value="ECO:0007669"/>
    <property type="project" value="TreeGrafter"/>
</dbReference>
<organism evidence="3 4">
    <name type="scientific">Teredinibacter turnerae (strain ATCC 39867 / T7901)</name>
    <dbReference type="NCBI Taxonomy" id="377629"/>
    <lineage>
        <taxon>Bacteria</taxon>
        <taxon>Pseudomonadati</taxon>
        <taxon>Pseudomonadota</taxon>
        <taxon>Gammaproteobacteria</taxon>
        <taxon>Cellvibrionales</taxon>
        <taxon>Cellvibrionaceae</taxon>
        <taxon>Teredinibacter</taxon>
    </lineage>
</organism>
<dbReference type="Pfam" id="PF05036">
    <property type="entry name" value="SPOR"/>
    <property type="match status" value="1"/>
</dbReference>
<keyword evidence="4" id="KW-1185">Reference proteome</keyword>
<keyword evidence="3" id="KW-0132">Cell division</keyword>
<dbReference type="eggNOG" id="COG3087">
    <property type="taxonomic scope" value="Bacteria"/>
</dbReference>
<dbReference type="HOGENOM" id="CLU_076835_0_0_6"/>
<keyword evidence="3" id="KW-0131">Cell cycle</keyword>
<evidence type="ECO:0000313" key="4">
    <source>
        <dbReference type="Proteomes" id="UP000009080"/>
    </source>
</evidence>
<dbReference type="GO" id="GO:0042834">
    <property type="term" value="F:peptidoglycan binding"/>
    <property type="evidence" value="ECO:0007669"/>
    <property type="project" value="InterPro"/>
</dbReference>
<evidence type="ECO:0000259" key="2">
    <source>
        <dbReference type="PROSITE" id="PS51724"/>
    </source>
</evidence>
<evidence type="ECO:0000313" key="3">
    <source>
        <dbReference type="EMBL" id="ACR12135.1"/>
    </source>
</evidence>
<keyword evidence="1" id="KW-0812">Transmembrane</keyword>
<reference evidence="3 4" key="1">
    <citation type="journal article" date="2009" name="PLoS ONE">
        <title>The complete genome of Teredinibacter turnerae T7901: an intracellular endosymbiont of marine wood-boring bivalves (shipworms).</title>
        <authorList>
            <person name="Yang J.C."/>
            <person name="Madupu R."/>
            <person name="Durkin A.S."/>
            <person name="Ekborg N.A."/>
            <person name="Pedamallu C.S."/>
            <person name="Hostetler J.B."/>
            <person name="Radune D."/>
            <person name="Toms B.S."/>
            <person name="Henrissat B."/>
            <person name="Coutinho P.M."/>
            <person name="Schwarz S."/>
            <person name="Field L."/>
            <person name="Trindade-Silva A.E."/>
            <person name="Soares C.A.G."/>
            <person name="Elshahawi S."/>
            <person name="Hanora A."/>
            <person name="Schmidt E.W."/>
            <person name="Haygood M.G."/>
            <person name="Posfai J."/>
            <person name="Benner J."/>
            <person name="Madinger C."/>
            <person name="Nove J."/>
            <person name="Anton B."/>
            <person name="Chaudhary K."/>
            <person name="Foster J."/>
            <person name="Holman A."/>
            <person name="Kumar S."/>
            <person name="Lessard P.A."/>
            <person name="Luyten Y.A."/>
            <person name="Slatko B."/>
            <person name="Wood N."/>
            <person name="Wu B."/>
            <person name="Teplitski M."/>
            <person name="Mougous J.D."/>
            <person name="Ward N."/>
            <person name="Eisen J.A."/>
            <person name="Badger J.H."/>
            <person name="Distel D.L."/>
        </authorList>
    </citation>
    <scope>NUCLEOTIDE SEQUENCE [LARGE SCALE GENOMIC DNA]</scope>
    <source>
        <strain evidence="4">ATCC 39867 / T7901</strain>
    </source>
</reference>
<dbReference type="SUPFAM" id="SSF110997">
    <property type="entry name" value="Sporulation related repeat"/>
    <property type="match status" value="1"/>
</dbReference>
<dbReference type="STRING" id="377629.TERTU_3590"/>
<dbReference type="GO" id="GO:0030428">
    <property type="term" value="C:cell septum"/>
    <property type="evidence" value="ECO:0007669"/>
    <property type="project" value="TreeGrafter"/>
</dbReference>
<dbReference type="InterPro" id="IPR036680">
    <property type="entry name" value="SPOR-like_sf"/>
</dbReference>
<dbReference type="PANTHER" id="PTHR38687:SF1">
    <property type="entry name" value="CELL DIVISION PROTEIN DEDD"/>
    <property type="match status" value="1"/>
</dbReference>
<proteinExistence type="predicted"/>
<dbReference type="InterPro" id="IPR052521">
    <property type="entry name" value="Cell_div_SPOR-domain"/>
</dbReference>
<dbReference type="PROSITE" id="PS51257">
    <property type="entry name" value="PROKAR_LIPOPROTEIN"/>
    <property type="match status" value="1"/>
</dbReference>
<dbReference type="Gene3D" id="3.30.70.1070">
    <property type="entry name" value="Sporulation related repeat"/>
    <property type="match status" value="1"/>
</dbReference>
<dbReference type="GO" id="GO:0032506">
    <property type="term" value="P:cytokinetic process"/>
    <property type="evidence" value="ECO:0007669"/>
    <property type="project" value="TreeGrafter"/>
</dbReference>
<dbReference type="AlphaFoldDB" id="C5BRK8"/>
<evidence type="ECO:0000256" key="1">
    <source>
        <dbReference type="SAM" id="Phobius"/>
    </source>
</evidence>